<proteinExistence type="predicted"/>
<name>A0ABS8RZV9_DATST</name>
<evidence type="ECO:0000313" key="1">
    <source>
        <dbReference type="EMBL" id="MCD7452113.1"/>
    </source>
</evidence>
<keyword evidence="2" id="KW-1185">Reference proteome</keyword>
<reference evidence="1 2" key="1">
    <citation type="journal article" date="2021" name="BMC Genomics">
        <title>Datura genome reveals duplications of psychoactive alkaloid biosynthetic genes and high mutation rate following tissue culture.</title>
        <authorList>
            <person name="Rajewski A."/>
            <person name="Carter-House D."/>
            <person name="Stajich J."/>
            <person name="Litt A."/>
        </authorList>
    </citation>
    <scope>NUCLEOTIDE SEQUENCE [LARGE SCALE GENOMIC DNA]</scope>
    <source>
        <strain evidence="1">AR-01</strain>
    </source>
</reference>
<organism evidence="1 2">
    <name type="scientific">Datura stramonium</name>
    <name type="common">Jimsonweed</name>
    <name type="synonym">Common thornapple</name>
    <dbReference type="NCBI Taxonomy" id="4076"/>
    <lineage>
        <taxon>Eukaryota</taxon>
        <taxon>Viridiplantae</taxon>
        <taxon>Streptophyta</taxon>
        <taxon>Embryophyta</taxon>
        <taxon>Tracheophyta</taxon>
        <taxon>Spermatophyta</taxon>
        <taxon>Magnoliopsida</taxon>
        <taxon>eudicotyledons</taxon>
        <taxon>Gunneridae</taxon>
        <taxon>Pentapetalae</taxon>
        <taxon>asterids</taxon>
        <taxon>lamiids</taxon>
        <taxon>Solanales</taxon>
        <taxon>Solanaceae</taxon>
        <taxon>Solanoideae</taxon>
        <taxon>Datureae</taxon>
        <taxon>Datura</taxon>
    </lineage>
</organism>
<comment type="caution">
    <text evidence="1">The sequence shown here is derived from an EMBL/GenBank/DDBJ whole genome shotgun (WGS) entry which is preliminary data.</text>
</comment>
<protein>
    <submittedName>
        <fullName evidence="1">Uncharacterized protein</fullName>
    </submittedName>
</protein>
<accession>A0ABS8RZV9</accession>
<gene>
    <name evidence="1" type="ORF">HAX54_015030</name>
</gene>
<dbReference type="EMBL" id="JACEIK010000195">
    <property type="protein sequence ID" value="MCD7452113.1"/>
    <property type="molecule type" value="Genomic_DNA"/>
</dbReference>
<sequence length="127" mass="14263">MDGSDIVVEGPRCSLRSRKDFMLIHQHVLAKCSSSCCCALDCEYSAKMFALELFKKQRKLVQSVNQAASGAIQLHFSRGLAALLFHCGYPFTFTNVIIKDFLILKEQKTLPSSVPYYPQVQEVTPTK</sequence>
<dbReference type="Proteomes" id="UP000823775">
    <property type="component" value="Unassembled WGS sequence"/>
</dbReference>
<evidence type="ECO:0000313" key="2">
    <source>
        <dbReference type="Proteomes" id="UP000823775"/>
    </source>
</evidence>